<dbReference type="Proteomes" id="UP001634394">
    <property type="component" value="Unassembled WGS sequence"/>
</dbReference>
<comment type="caution">
    <text evidence="1">The sequence shown here is derived from an EMBL/GenBank/DDBJ whole genome shotgun (WGS) entry which is preliminary data.</text>
</comment>
<evidence type="ECO:0000313" key="1">
    <source>
        <dbReference type="EMBL" id="KAL3865713.1"/>
    </source>
</evidence>
<keyword evidence="2" id="KW-1185">Reference proteome</keyword>
<organism evidence="1 2">
    <name type="scientific">Sinanodonta woodiana</name>
    <name type="common">Chinese pond mussel</name>
    <name type="synonym">Anodonta woodiana</name>
    <dbReference type="NCBI Taxonomy" id="1069815"/>
    <lineage>
        <taxon>Eukaryota</taxon>
        <taxon>Metazoa</taxon>
        <taxon>Spiralia</taxon>
        <taxon>Lophotrochozoa</taxon>
        <taxon>Mollusca</taxon>
        <taxon>Bivalvia</taxon>
        <taxon>Autobranchia</taxon>
        <taxon>Heteroconchia</taxon>
        <taxon>Palaeoheterodonta</taxon>
        <taxon>Unionida</taxon>
        <taxon>Unionoidea</taxon>
        <taxon>Unionidae</taxon>
        <taxon>Unioninae</taxon>
        <taxon>Sinanodonta</taxon>
    </lineage>
</organism>
<accession>A0ABD3VXI3</accession>
<evidence type="ECO:0000313" key="2">
    <source>
        <dbReference type="Proteomes" id="UP001634394"/>
    </source>
</evidence>
<reference evidence="1 2" key="1">
    <citation type="submission" date="2024-11" db="EMBL/GenBank/DDBJ databases">
        <title>Chromosome-level genome assembly of the freshwater bivalve Anodonta woodiana.</title>
        <authorList>
            <person name="Chen X."/>
        </authorList>
    </citation>
    <scope>NUCLEOTIDE SEQUENCE [LARGE SCALE GENOMIC DNA]</scope>
    <source>
        <strain evidence="1">MN2024</strain>
        <tissue evidence="1">Gills</tissue>
    </source>
</reference>
<gene>
    <name evidence="1" type="ORF">ACJMK2_043075</name>
</gene>
<protein>
    <submittedName>
        <fullName evidence="1">Uncharacterized protein</fullName>
    </submittedName>
</protein>
<dbReference type="EMBL" id="JBJQND010000009">
    <property type="protein sequence ID" value="KAL3865713.1"/>
    <property type="molecule type" value="Genomic_DNA"/>
</dbReference>
<dbReference type="AlphaFoldDB" id="A0ABD3VXI3"/>
<name>A0ABD3VXI3_SINWO</name>
<sequence length="126" mass="14297">MTAAEKMYSIKLVENDFPGLSVCELQRWLECPGLAVCRKKKPVCQNVSRFVITLIITVTCLECIESSNTYIVIHVDGRKCYEQKVSEVLSSVRTCMSTETVLFLPQLTSHWNSFPNLMILKDFVTG</sequence>
<proteinExistence type="predicted"/>